<comment type="subcellular location">
    <subcellularLocation>
        <location evidence="1">Cell membrane</location>
        <topology evidence="1">Multi-pass membrane protein</topology>
    </subcellularLocation>
</comment>
<feature type="compositionally biased region" description="Polar residues" evidence="7">
    <location>
        <begin position="154"/>
        <end position="167"/>
    </location>
</feature>
<sequence>MEVWTLVLRTILMYIVVFIVLRLMGKREIGKLSVFDVVISIMIAEIAVFVIEDSKKPLWQGLVPIIILIIIQISVAYIALKSQWIRHLFDGKPSIIIKNGQLDRSEMARQRYNLDDLMQQLREQGVDNIGGVRYAILEANGKLTVFLKQGADTSPAQEAQNGAQQSGGMLEENDTGDAKGPGLLAVGGSSSSSLGGGKRGKKTGPALRKPERYHFTALPLPLIMDGKVQDHNLSTINKTRFWLKNQLTLKGVTEFKDVFFCSIDHRGYLFVDRKQK</sequence>
<accession>M9L7J6</accession>
<keyword evidence="6 8" id="KW-0472">Membrane</keyword>
<dbReference type="Pfam" id="PF04239">
    <property type="entry name" value="DUF421"/>
    <property type="match status" value="1"/>
</dbReference>
<keyword evidence="5 8" id="KW-1133">Transmembrane helix</keyword>
<feature type="region of interest" description="Disordered" evidence="7">
    <location>
        <begin position="154"/>
        <end position="210"/>
    </location>
</feature>
<feature type="transmembrane region" description="Helical" evidence="8">
    <location>
        <begin position="57"/>
        <end position="80"/>
    </location>
</feature>
<evidence type="ECO:0000256" key="5">
    <source>
        <dbReference type="ARBA" id="ARBA00022989"/>
    </source>
</evidence>
<keyword evidence="11" id="KW-1185">Reference proteome</keyword>
<evidence type="ECO:0000313" key="11">
    <source>
        <dbReference type="Proteomes" id="UP000029453"/>
    </source>
</evidence>
<feature type="domain" description="YetF C-terminal" evidence="9">
    <location>
        <begin position="81"/>
        <end position="263"/>
    </location>
</feature>
<evidence type="ECO:0000256" key="2">
    <source>
        <dbReference type="ARBA" id="ARBA00006448"/>
    </source>
</evidence>
<dbReference type="Gene3D" id="3.30.240.20">
    <property type="entry name" value="bsu07140 like domains"/>
    <property type="match status" value="2"/>
</dbReference>
<dbReference type="AlphaFoldDB" id="M9L7J6"/>
<proteinExistence type="inferred from homology"/>
<dbReference type="InterPro" id="IPR007353">
    <property type="entry name" value="DUF421"/>
</dbReference>
<dbReference type="EMBL" id="BALG01000016">
    <property type="protein sequence ID" value="GAC40937.1"/>
    <property type="molecule type" value="Genomic_DNA"/>
</dbReference>
<dbReference type="RefSeq" id="WP_006284191.1">
    <property type="nucleotide sequence ID" value="NZ_BALG01000016.1"/>
</dbReference>
<name>M9L7J6_PAEPP</name>
<dbReference type="InterPro" id="IPR023090">
    <property type="entry name" value="UPF0702_alpha/beta_dom_sf"/>
</dbReference>
<evidence type="ECO:0000256" key="7">
    <source>
        <dbReference type="SAM" id="MobiDB-lite"/>
    </source>
</evidence>
<dbReference type="Proteomes" id="UP000029453">
    <property type="component" value="Unassembled WGS sequence"/>
</dbReference>
<reference evidence="10 11" key="1">
    <citation type="submission" date="2012-10" db="EMBL/GenBank/DDBJ databases">
        <title>Draft Genome Sequence of Paenibacillus popilliae ATCC 14706T.</title>
        <authorList>
            <person name="Iiyama K."/>
            <person name="Mori K."/>
            <person name="Mon H."/>
            <person name="Chieda Y."/>
            <person name="Lee J.M."/>
            <person name="Kusakabe T."/>
            <person name="Tashiro K."/>
            <person name="Asano S."/>
            <person name="Yasunaga-Aoki C."/>
            <person name="Shimizu S."/>
        </authorList>
    </citation>
    <scope>NUCLEOTIDE SEQUENCE [LARGE SCALE GENOMIC DNA]</scope>
    <source>
        <strain evidence="10 11">ATCC 14706</strain>
    </source>
</reference>
<evidence type="ECO:0000256" key="3">
    <source>
        <dbReference type="ARBA" id="ARBA00022475"/>
    </source>
</evidence>
<evidence type="ECO:0000313" key="10">
    <source>
        <dbReference type="EMBL" id="GAC40937.1"/>
    </source>
</evidence>
<dbReference type="GO" id="GO:0005886">
    <property type="term" value="C:plasma membrane"/>
    <property type="evidence" value="ECO:0007669"/>
    <property type="project" value="UniProtKB-SubCell"/>
</dbReference>
<evidence type="ECO:0000256" key="8">
    <source>
        <dbReference type="SAM" id="Phobius"/>
    </source>
</evidence>
<dbReference type="PANTHER" id="PTHR34582:SF6">
    <property type="entry name" value="UPF0702 TRANSMEMBRANE PROTEIN YCAP"/>
    <property type="match status" value="1"/>
</dbReference>
<keyword evidence="4 8" id="KW-0812">Transmembrane</keyword>
<feature type="transmembrane region" description="Helical" evidence="8">
    <location>
        <begin position="6"/>
        <end position="25"/>
    </location>
</feature>
<evidence type="ECO:0000256" key="1">
    <source>
        <dbReference type="ARBA" id="ARBA00004651"/>
    </source>
</evidence>
<comment type="caution">
    <text evidence="10">The sequence shown here is derived from an EMBL/GenBank/DDBJ whole genome shotgun (WGS) entry which is preliminary data.</text>
</comment>
<protein>
    <submittedName>
        <fullName evidence="10">Predicted membrane protein</fullName>
    </submittedName>
</protein>
<dbReference type="OrthoDB" id="1682423at2"/>
<dbReference type="PANTHER" id="PTHR34582">
    <property type="entry name" value="UPF0702 TRANSMEMBRANE PROTEIN YCAP"/>
    <property type="match status" value="1"/>
</dbReference>
<gene>
    <name evidence="10" type="ORF">PPOP_0277</name>
</gene>
<evidence type="ECO:0000256" key="6">
    <source>
        <dbReference type="ARBA" id="ARBA00023136"/>
    </source>
</evidence>
<feature type="compositionally biased region" description="Low complexity" evidence="7">
    <location>
        <begin position="180"/>
        <end position="193"/>
    </location>
</feature>
<keyword evidence="3" id="KW-1003">Cell membrane</keyword>
<evidence type="ECO:0000259" key="9">
    <source>
        <dbReference type="Pfam" id="PF04239"/>
    </source>
</evidence>
<comment type="similarity">
    <text evidence="2">Belongs to the UPF0702 family.</text>
</comment>
<organism evidence="10 11">
    <name type="scientific">Paenibacillus popilliae ATCC 14706</name>
    <dbReference type="NCBI Taxonomy" id="1212764"/>
    <lineage>
        <taxon>Bacteria</taxon>
        <taxon>Bacillati</taxon>
        <taxon>Bacillota</taxon>
        <taxon>Bacilli</taxon>
        <taxon>Bacillales</taxon>
        <taxon>Paenibacillaceae</taxon>
        <taxon>Paenibacillus</taxon>
    </lineage>
</organism>
<evidence type="ECO:0000256" key="4">
    <source>
        <dbReference type="ARBA" id="ARBA00022692"/>
    </source>
</evidence>
<feature type="transmembrane region" description="Helical" evidence="8">
    <location>
        <begin position="32"/>
        <end position="51"/>
    </location>
</feature>